<dbReference type="FunFam" id="2.20.160.10:FF:000001">
    <property type="entry name" value="Titin-cap (Telethonin)"/>
    <property type="match status" value="1"/>
</dbReference>
<evidence type="ECO:0000313" key="9">
    <source>
        <dbReference type="EMBL" id="KAF6292265.1"/>
    </source>
</evidence>
<name>A0A7J7SVL0_PIPKU</name>
<dbReference type="InterPro" id="IPR015667">
    <property type="entry name" value="Telethonin"/>
</dbReference>
<dbReference type="Gene3D" id="2.20.160.10">
    <property type="entry name" value="titin domain like"/>
    <property type="match status" value="1"/>
</dbReference>
<keyword evidence="2" id="KW-0963">Cytoplasm</keyword>
<dbReference type="GO" id="GO:0030240">
    <property type="term" value="P:skeletal muscle thin filament assembly"/>
    <property type="evidence" value="ECO:0007669"/>
    <property type="project" value="TreeGrafter"/>
</dbReference>
<organism evidence="9 10">
    <name type="scientific">Pipistrellus kuhlii</name>
    <name type="common">Kuhl's pipistrelle</name>
    <dbReference type="NCBI Taxonomy" id="59472"/>
    <lineage>
        <taxon>Eukaryota</taxon>
        <taxon>Metazoa</taxon>
        <taxon>Chordata</taxon>
        <taxon>Craniata</taxon>
        <taxon>Vertebrata</taxon>
        <taxon>Euteleostomi</taxon>
        <taxon>Mammalia</taxon>
        <taxon>Eutheria</taxon>
        <taxon>Laurasiatheria</taxon>
        <taxon>Chiroptera</taxon>
        <taxon>Yangochiroptera</taxon>
        <taxon>Vespertilionidae</taxon>
        <taxon>Pipistrellus</taxon>
    </lineage>
</organism>
<evidence type="ECO:0000313" key="10">
    <source>
        <dbReference type="Proteomes" id="UP000558488"/>
    </source>
</evidence>
<protein>
    <recommendedName>
        <fullName evidence="6">Telethonin</fullName>
    </recommendedName>
    <alternativeName>
        <fullName evidence="7">Titin cap protein</fullName>
    </alternativeName>
</protein>
<proteinExistence type="predicted"/>
<dbReference type="PANTHER" id="PTHR15143:SF0">
    <property type="entry name" value="TELETHONIN"/>
    <property type="match status" value="1"/>
</dbReference>
<dbReference type="GO" id="GO:0060048">
    <property type="term" value="P:cardiac muscle contraction"/>
    <property type="evidence" value="ECO:0007669"/>
    <property type="project" value="TreeGrafter"/>
</dbReference>
<dbReference type="GO" id="GO:0055008">
    <property type="term" value="P:cardiac muscle tissue morphogenesis"/>
    <property type="evidence" value="ECO:0007669"/>
    <property type="project" value="TreeGrafter"/>
</dbReference>
<keyword evidence="3" id="KW-0597">Phosphoprotein</keyword>
<dbReference type="Pfam" id="PF09470">
    <property type="entry name" value="Telethonin"/>
    <property type="match status" value="1"/>
</dbReference>
<evidence type="ECO:0000256" key="4">
    <source>
        <dbReference type="ARBA" id="ARBA00055131"/>
    </source>
</evidence>
<dbReference type="GO" id="GO:0003009">
    <property type="term" value="P:skeletal muscle contraction"/>
    <property type="evidence" value="ECO:0007669"/>
    <property type="project" value="TreeGrafter"/>
</dbReference>
<dbReference type="GO" id="GO:0070080">
    <property type="term" value="F:titin Z domain binding"/>
    <property type="evidence" value="ECO:0007669"/>
    <property type="project" value="TreeGrafter"/>
</dbReference>
<feature type="compositionally biased region" description="Polar residues" evidence="8">
    <location>
        <begin position="136"/>
        <end position="146"/>
    </location>
</feature>
<gene>
    <name evidence="9" type="ORF">mPipKuh1_017160</name>
</gene>
<dbReference type="GO" id="GO:0031432">
    <property type="term" value="F:titin binding"/>
    <property type="evidence" value="ECO:0007669"/>
    <property type="project" value="TreeGrafter"/>
</dbReference>
<dbReference type="InterPro" id="IPR023111">
    <property type="entry name" value="Titin-like_dom_sf"/>
</dbReference>
<dbReference type="GO" id="GO:0048769">
    <property type="term" value="P:sarcomerogenesis"/>
    <property type="evidence" value="ECO:0007669"/>
    <property type="project" value="TreeGrafter"/>
</dbReference>
<evidence type="ECO:0000256" key="8">
    <source>
        <dbReference type="SAM" id="MobiDB-lite"/>
    </source>
</evidence>
<dbReference type="GO" id="GO:0030241">
    <property type="term" value="P:skeletal muscle myosin thick filament assembly"/>
    <property type="evidence" value="ECO:0007669"/>
    <property type="project" value="TreeGrafter"/>
</dbReference>
<dbReference type="PANTHER" id="PTHR15143">
    <property type="entry name" value="TELETHONIN"/>
    <property type="match status" value="1"/>
</dbReference>
<dbReference type="Proteomes" id="UP000558488">
    <property type="component" value="Unassembled WGS sequence"/>
</dbReference>
<comment type="function">
    <text evidence="4">Muscle assembly regulating factor. Mediates the antiparallel assembly of titin (TTN) molecules at the sarcomeric Z-disk.</text>
</comment>
<evidence type="ECO:0000256" key="2">
    <source>
        <dbReference type="ARBA" id="ARBA00022490"/>
    </source>
</evidence>
<dbReference type="EMBL" id="JACAGB010000037">
    <property type="protein sequence ID" value="KAF6292265.1"/>
    <property type="molecule type" value="Genomic_DNA"/>
</dbReference>
<comment type="caution">
    <text evidence="9">The sequence shown here is derived from an EMBL/GenBank/DDBJ whole genome shotgun (WGS) entry which is preliminary data.</text>
</comment>
<dbReference type="GO" id="GO:0035995">
    <property type="term" value="P:detection of muscle stretch"/>
    <property type="evidence" value="ECO:0007669"/>
    <property type="project" value="TreeGrafter"/>
</dbReference>
<comment type="subcellular location">
    <subcellularLocation>
        <location evidence="1">Cytoplasm</location>
        <location evidence="1">Myofibril</location>
        <location evidence="1">Sarcomere</location>
    </subcellularLocation>
</comment>
<dbReference type="GO" id="GO:0007512">
    <property type="term" value="P:adult heart development"/>
    <property type="evidence" value="ECO:0007669"/>
    <property type="project" value="UniProtKB-ARBA"/>
</dbReference>
<sequence>MAMTELSCQVSEQDCERREAFWAEWKDLSLSTRPEEGCSLHEEDAQRHETYHRQGQCQEYLLPYQRSLPLPIFTPTKVGAAKEEREDTPVQLRELLALETALSGQCAERQDVAEITKQLPPVVPVSKPGPLRRSLSRSMSQDAQRG</sequence>
<dbReference type="GO" id="GO:0030018">
    <property type="term" value="C:Z disc"/>
    <property type="evidence" value="ECO:0007669"/>
    <property type="project" value="UniProtKB-ARBA"/>
</dbReference>
<evidence type="ECO:0000256" key="6">
    <source>
        <dbReference type="ARBA" id="ARBA00070866"/>
    </source>
</evidence>
<dbReference type="GO" id="GO:0030674">
    <property type="term" value="F:protein-macromolecule adaptor activity"/>
    <property type="evidence" value="ECO:0007669"/>
    <property type="project" value="TreeGrafter"/>
</dbReference>
<evidence type="ECO:0000256" key="5">
    <source>
        <dbReference type="ARBA" id="ARBA00065896"/>
    </source>
</evidence>
<comment type="subunit">
    <text evidence="5">Interacts with MYOZ1, MYOZ2 and MYOZ3. Interacts with CSRP3. Interacts directly with the N-terminal Ig-like domains of 2 titin (TTN) molecules. Interacts with ANKRD2; the interaction is direct.</text>
</comment>
<keyword evidence="10" id="KW-1185">Reference proteome</keyword>
<reference evidence="9 10" key="1">
    <citation type="journal article" date="2020" name="Nature">
        <title>Six reference-quality genomes reveal evolution of bat adaptations.</title>
        <authorList>
            <person name="Jebb D."/>
            <person name="Huang Z."/>
            <person name="Pippel M."/>
            <person name="Hughes G.M."/>
            <person name="Lavrichenko K."/>
            <person name="Devanna P."/>
            <person name="Winkler S."/>
            <person name="Jermiin L.S."/>
            <person name="Skirmuntt E.C."/>
            <person name="Katzourakis A."/>
            <person name="Burkitt-Gray L."/>
            <person name="Ray D.A."/>
            <person name="Sullivan K.A.M."/>
            <person name="Roscito J.G."/>
            <person name="Kirilenko B.M."/>
            <person name="Davalos L.M."/>
            <person name="Corthals A.P."/>
            <person name="Power M.L."/>
            <person name="Jones G."/>
            <person name="Ransome R.D."/>
            <person name="Dechmann D.K.N."/>
            <person name="Locatelli A.G."/>
            <person name="Puechmaille S.J."/>
            <person name="Fedrigo O."/>
            <person name="Jarvis E.D."/>
            <person name="Hiller M."/>
            <person name="Vernes S.C."/>
            <person name="Myers E.W."/>
            <person name="Teeling E.C."/>
        </authorList>
    </citation>
    <scope>NUCLEOTIDE SEQUENCE [LARGE SCALE GENOMIC DNA]</scope>
    <source>
        <strain evidence="9">MPipKuh1</strain>
        <tissue evidence="9">Flight muscle</tissue>
    </source>
</reference>
<feature type="region of interest" description="Disordered" evidence="8">
    <location>
        <begin position="119"/>
        <end position="146"/>
    </location>
</feature>
<dbReference type="GO" id="GO:0008307">
    <property type="term" value="F:structural constituent of muscle"/>
    <property type="evidence" value="ECO:0007669"/>
    <property type="project" value="TreeGrafter"/>
</dbReference>
<accession>A0A7J7SVL0</accession>
<evidence type="ECO:0000256" key="3">
    <source>
        <dbReference type="ARBA" id="ARBA00022553"/>
    </source>
</evidence>
<dbReference type="AlphaFoldDB" id="A0A7J7SVL0"/>
<evidence type="ECO:0000256" key="7">
    <source>
        <dbReference type="ARBA" id="ARBA00082340"/>
    </source>
</evidence>
<dbReference type="GO" id="GO:0055003">
    <property type="term" value="P:cardiac myofibril assembly"/>
    <property type="evidence" value="ECO:0007669"/>
    <property type="project" value="TreeGrafter"/>
</dbReference>
<evidence type="ECO:0000256" key="1">
    <source>
        <dbReference type="ARBA" id="ARBA00004204"/>
    </source>
</evidence>